<evidence type="ECO:0000256" key="1">
    <source>
        <dbReference type="SAM" id="SignalP"/>
    </source>
</evidence>
<organism evidence="2 3">
    <name type="scientific">Caballeronia udeis</name>
    <dbReference type="NCBI Taxonomy" id="1232866"/>
    <lineage>
        <taxon>Bacteria</taxon>
        <taxon>Pseudomonadati</taxon>
        <taxon>Pseudomonadota</taxon>
        <taxon>Betaproteobacteria</taxon>
        <taxon>Burkholderiales</taxon>
        <taxon>Burkholderiaceae</taxon>
        <taxon>Caballeronia</taxon>
    </lineage>
</organism>
<evidence type="ECO:0000313" key="2">
    <source>
        <dbReference type="EMBL" id="SAL68580.1"/>
    </source>
</evidence>
<sequence length="86" mass="9222">MSIHSIRSVAAVLAVTTALATPALATPPKDAPTIVSEQGPNSLDSMVPTANDHRHMVVSQIYDRLVSICKLKSLDKRFDGRHSIAT</sequence>
<feature type="signal peptide" evidence="1">
    <location>
        <begin position="1"/>
        <end position="25"/>
    </location>
</feature>
<accession>A0A158JJQ6</accession>
<proteinExistence type="predicted"/>
<evidence type="ECO:0000313" key="3">
    <source>
        <dbReference type="Proteomes" id="UP000054683"/>
    </source>
</evidence>
<dbReference type="Proteomes" id="UP000054683">
    <property type="component" value="Unassembled WGS sequence"/>
</dbReference>
<protein>
    <submittedName>
        <fullName evidence="2">Uncharacterized protein</fullName>
    </submittedName>
</protein>
<reference evidence="2 3" key="1">
    <citation type="submission" date="2016-01" db="EMBL/GenBank/DDBJ databases">
        <authorList>
            <person name="Oliw E.H."/>
        </authorList>
    </citation>
    <scope>NUCLEOTIDE SEQUENCE [LARGE SCALE GENOMIC DNA]</scope>
    <source>
        <strain evidence="2">LMG 27134</strain>
    </source>
</reference>
<keyword evidence="1" id="KW-0732">Signal</keyword>
<dbReference type="AlphaFoldDB" id="A0A158JJQ6"/>
<name>A0A158JJQ6_9BURK</name>
<gene>
    <name evidence="2" type="ORF">AWB69_08045</name>
</gene>
<dbReference type="EMBL" id="FCOK02000093">
    <property type="protein sequence ID" value="SAL68580.1"/>
    <property type="molecule type" value="Genomic_DNA"/>
</dbReference>
<dbReference type="RefSeq" id="WP_062092149.1">
    <property type="nucleotide sequence ID" value="NZ_FCOK02000093.1"/>
</dbReference>
<feature type="chain" id="PRO_5008502110" evidence="1">
    <location>
        <begin position="26"/>
        <end position="86"/>
    </location>
</feature>